<organism evidence="1 2">
    <name type="scientific">Bradyrhizobium commune</name>
    <dbReference type="NCBI Taxonomy" id="83627"/>
    <lineage>
        <taxon>Bacteria</taxon>
        <taxon>Pseudomonadati</taxon>
        <taxon>Pseudomonadota</taxon>
        <taxon>Alphaproteobacteria</taxon>
        <taxon>Hyphomicrobiales</taxon>
        <taxon>Nitrobacteraceae</taxon>
        <taxon>Bradyrhizobium</taxon>
    </lineage>
</organism>
<dbReference type="SUPFAM" id="SSF53474">
    <property type="entry name" value="alpha/beta-Hydrolases"/>
    <property type="match status" value="1"/>
</dbReference>
<dbReference type="AlphaFoldDB" id="A0A7S9CZT4"/>
<dbReference type="InterPro" id="IPR029058">
    <property type="entry name" value="AB_hydrolase_fold"/>
</dbReference>
<dbReference type="Gene3D" id="3.40.50.1820">
    <property type="entry name" value="alpha/beta hydrolase"/>
    <property type="match status" value="1"/>
</dbReference>
<evidence type="ECO:0000313" key="2">
    <source>
        <dbReference type="Proteomes" id="UP000594621"/>
    </source>
</evidence>
<dbReference type="Proteomes" id="UP000594621">
    <property type="component" value="Chromosome"/>
</dbReference>
<dbReference type="KEGG" id="bcou:IC761_18675"/>
<name>A0A7S9CZT4_9BRAD</name>
<gene>
    <name evidence="1" type="ORF">IC761_18675</name>
</gene>
<protein>
    <recommendedName>
        <fullName evidence="3">Alpha/beta hydrolase</fullName>
    </recommendedName>
</protein>
<reference evidence="1 2" key="1">
    <citation type="submission" date="2020-09" db="EMBL/GenBank/DDBJ databases">
        <title>Complete genomes of bradyrhizobia occurring on native shrubby legumes in Australia.</title>
        <authorList>
            <person name="Lafay B."/>
        </authorList>
    </citation>
    <scope>NUCLEOTIDE SEQUENCE [LARGE SCALE GENOMIC DNA]</scope>
    <source>
        <strain evidence="1 2">BDV5040</strain>
    </source>
</reference>
<proteinExistence type="predicted"/>
<dbReference type="EMBL" id="CP061379">
    <property type="protein sequence ID" value="QPF88569.1"/>
    <property type="molecule type" value="Genomic_DNA"/>
</dbReference>
<dbReference type="Gene3D" id="1.10.530.10">
    <property type="match status" value="1"/>
</dbReference>
<accession>A0A7S9CZT4</accession>
<evidence type="ECO:0000313" key="1">
    <source>
        <dbReference type="EMBL" id="QPF88569.1"/>
    </source>
</evidence>
<evidence type="ECO:0008006" key="3">
    <source>
        <dbReference type="Google" id="ProtNLM"/>
    </source>
</evidence>
<dbReference type="RefSeq" id="WP_195798123.1">
    <property type="nucleotide sequence ID" value="NZ_CP061379.1"/>
</dbReference>
<keyword evidence="2" id="KW-1185">Reference proteome</keyword>
<sequence length="489" mass="53959">MSEPTAKKPDVVVLVHGIRTRAHWQRTVPGWLAIKGKLDVVPVSYGYVGVVGFLNPVLGRRRKAENVLKQLNEIRAEYPANECHMSIIAHSFGTYLVTRILQENSYLIIGDLLLCGSVAPDSQDWTKIRNQTQNRARERGKGLLVNDCGSLDIWPVMARVATWGFDSTGTYGIRKNGVIDRFHPIRHSEFFQKDFVDKYWKPFVDRSDVVLVEDSDKIESPKWFGLFELPIKLILVAVLIALVASTGLARKSLTDLVAHFSPQASSSDQARAEINRQNEEKFVDAILQAVLGTGSAASTRLDNQAKATRWLEQHGLSVSLGQFLTDPNYAAQRVQMMRDLTAKPQDNGPSLLPSALPPEKLRMAKLIAAKFGDAGFGRNQQIAAVANAIAESNLDPNMRLNTPAENAVGLFLLNSRGGLGTGFTIEQLADPETNIGIVVQQAKKVPEFTAANSLEDAVTAFVRFIEKPANIQSEIARRTKIAKTVEQLI</sequence>